<dbReference type="Pfam" id="PF07963">
    <property type="entry name" value="N_methyl"/>
    <property type="match status" value="1"/>
</dbReference>
<keyword evidence="1" id="KW-0812">Transmembrane</keyword>
<evidence type="ECO:0000256" key="1">
    <source>
        <dbReference type="SAM" id="Phobius"/>
    </source>
</evidence>
<dbReference type="EMBL" id="JAQQXR010000012">
    <property type="protein sequence ID" value="MDC8760399.1"/>
    <property type="molecule type" value="Genomic_DNA"/>
</dbReference>
<comment type="caution">
    <text evidence="2">The sequence shown here is derived from an EMBL/GenBank/DDBJ whole genome shotgun (WGS) entry which is preliminary data.</text>
</comment>
<keyword evidence="1" id="KW-0472">Membrane</keyword>
<sequence>MSGKPARRQRGVTLIELIVFIVILGIALAGVLQMLNLATRLGVDPVRRKQALLIAEGLMEEVQLAHFTWCDPLDPRAEEAASPADCSIPEQLGPEAGNARPFDNVNDYVTQLDTPTPAFDNAAGRLVDANGDNFGPPGYTALLTVSADNRLGPAGAQIASGSAPAAMNVLRLSVSVRYGTAAADLVVLDGYRSRYAPRSVP</sequence>
<accession>A0ABT5K648</accession>
<name>A0ABT5K648_9BURK</name>
<evidence type="ECO:0000313" key="2">
    <source>
        <dbReference type="EMBL" id="MDC8760399.1"/>
    </source>
</evidence>
<feature type="transmembrane region" description="Helical" evidence="1">
    <location>
        <begin position="12"/>
        <end position="35"/>
    </location>
</feature>
<dbReference type="RefSeq" id="WP_273674160.1">
    <property type="nucleotide sequence ID" value="NZ_JAQQXR010000012.1"/>
</dbReference>
<protein>
    <submittedName>
        <fullName evidence="2">Type II secretion system protein</fullName>
    </submittedName>
</protein>
<evidence type="ECO:0000313" key="3">
    <source>
        <dbReference type="Proteomes" id="UP001221208"/>
    </source>
</evidence>
<keyword evidence="3" id="KW-1185">Reference proteome</keyword>
<dbReference type="InterPro" id="IPR012902">
    <property type="entry name" value="N_methyl_site"/>
</dbReference>
<dbReference type="PROSITE" id="PS00409">
    <property type="entry name" value="PROKAR_NTER_METHYL"/>
    <property type="match status" value="1"/>
</dbReference>
<gene>
    <name evidence="2" type="ORF">OIK44_22665</name>
</gene>
<dbReference type="Proteomes" id="UP001221208">
    <property type="component" value="Unassembled WGS sequence"/>
</dbReference>
<keyword evidence="1" id="KW-1133">Transmembrane helix</keyword>
<dbReference type="NCBIfam" id="TIGR02532">
    <property type="entry name" value="IV_pilin_GFxxxE"/>
    <property type="match status" value="1"/>
</dbReference>
<proteinExistence type="predicted"/>
<reference evidence="2 3" key="1">
    <citation type="submission" date="2022-10" db="EMBL/GenBank/DDBJ databases">
        <title>Janthinobacterium sp. hw3 Genome sequencing.</title>
        <authorList>
            <person name="Park S."/>
        </authorList>
    </citation>
    <scope>NUCLEOTIDE SEQUENCE [LARGE SCALE GENOMIC DNA]</scope>
    <source>
        <strain evidence="3">hw3</strain>
    </source>
</reference>
<organism evidence="2 3">
    <name type="scientific">Janthinobacterium fluminis</name>
    <dbReference type="NCBI Taxonomy" id="2987524"/>
    <lineage>
        <taxon>Bacteria</taxon>
        <taxon>Pseudomonadati</taxon>
        <taxon>Pseudomonadota</taxon>
        <taxon>Betaproteobacteria</taxon>
        <taxon>Burkholderiales</taxon>
        <taxon>Oxalobacteraceae</taxon>
        <taxon>Janthinobacterium</taxon>
    </lineage>
</organism>